<dbReference type="Proteomes" id="UP001279410">
    <property type="component" value="Unassembled WGS sequence"/>
</dbReference>
<accession>A0AAD3MC42</accession>
<name>A0AAD3MC42_LATJO</name>
<proteinExistence type="predicted"/>
<sequence>MFQSSHQCIFTRFLFLSVFLPSSLFIHLPRAAEERKQACSGVDPPQRSKRDCVERGKPREGSRGGRCKASATVTYPLAECYLSSSEEVPFTEQWSPDFKDLLRSGYWLASVSNCTLYTLDLLSSFQKVKVISPGFSRQAFAKLLEQRAKCGGRSGHINFEKAASGFPALQDQNNETFSQCHACSSSCHKV</sequence>
<organism evidence="3 4">
    <name type="scientific">Lates japonicus</name>
    <name type="common">Japanese lates</name>
    <dbReference type="NCBI Taxonomy" id="270547"/>
    <lineage>
        <taxon>Eukaryota</taxon>
        <taxon>Metazoa</taxon>
        <taxon>Chordata</taxon>
        <taxon>Craniata</taxon>
        <taxon>Vertebrata</taxon>
        <taxon>Euteleostomi</taxon>
        <taxon>Actinopterygii</taxon>
        <taxon>Neopterygii</taxon>
        <taxon>Teleostei</taxon>
        <taxon>Neoteleostei</taxon>
        <taxon>Acanthomorphata</taxon>
        <taxon>Carangaria</taxon>
        <taxon>Carangaria incertae sedis</taxon>
        <taxon>Centropomidae</taxon>
        <taxon>Lates</taxon>
    </lineage>
</organism>
<protein>
    <submittedName>
        <fullName evidence="3">Uncharacterized protein</fullName>
    </submittedName>
</protein>
<reference evidence="3" key="1">
    <citation type="submission" date="2022-08" db="EMBL/GenBank/DDBJ databases">
        <title>Genome sequencing of akame (Lates japonicus).</title>
        <authorList>
            <person name="Hashiguchi Y."/>
            <person name="Takahashi H."/>
        </authorList>
    </citation>
    <scope>NUCLEOTIDE SEQUENCE</scope>
    <source>
        <strain evidence="3">Kochi</strain>
    </source>
</reference>
<dbReference type="EMBL" id="BRZM01000011">
    <property type="protein sequence ID" value="GLD51837.1"/>
    <property type="molecule type" value="Genomic_DNA"/>
</dbReference>
<evidence type="ECO:0000313" key="3">
    <source>
        <dbReference type="EMBL" id="GLD51837.1"/>
    </source>
</evidence>
<comment type="caution">
    <text evidence="3">The sequence shown here is derived from an EMBL/GenBank/DDBJ whole genome shotgun (WGS) entry which is preliminary data.</text>
</comment>
<evidence type="ECO:0000256" key="2">
    <source>
        <dbReference type="SAM" id="SignalP"/>
    </source>
</evidence>
<dbReference type="AlphaFoldDB" id="A0AAD3MC42"/>
<feature type="chain" id="PRO_5041910613" evidence="2">
    <location>
        <begin position="26"/>
        <end position="190"/>
    </location>
</feature>
<gene>
    <name evidence="3" type="ORF">AKAME5_000482200</name>
</gene>
<evidence type="ECO:0000256" key="1">
    <source>
        <dbReference type="SAM" id="MobiDB-lite"/>
    </source>
</evidence>
<keyword evidence="4" id="KW-1185">Reference proteome</keyword>
<evidence type="ECO:0000313" key="4">
    <source>
        <dbReference type="Proteomes" id="UP001279410"/>
    </source>
</evidence>
<keyword evidence="2" id="KW-0732">Signal</keyword>
<feature type="signal peptide" evidence="2">
    <location>
        <begin position="1"/>
        <end position="25"/>
    </location>
</feature>
<feature type="compositionally biased region" description="Basic and acidic residues" evidence="1">
    <location>
        <begin position="46"/>
        <end position="63"/>
    </location>
</feature>
<feature type="region of interest" description="Disordered" evidence="1">
    <location>
        <begin position="37"/>
        <end position="65"/>
    </location>
</feature>